<dbReference type="EMBL" id="AMFJ01028775">
    <property type="protein sequence ID" value="EKD44684.1"/>
    <property type="molecule type" value="Genomic_DNA"/>
</dbReference>
<dbReference type="AlphaFoldDB" id="K2A3R2"/>
<reference evidence="1" key="1">
    <citation type="journal article" date="2012" name="Science">
        <title>Fermentation, hydrogen, and sulfur metabolism in multiple uncultivated bacterial phyla.</title>
        <authorList>
            <person name="Wrighton K.C."/>
            <person name="Thomas B.C."/>
            <person name="Sharon I."/>
            <person name="Miller C.S."/>
            <person name="Castelle C.J."/>
            <person name="VerBerkmoes N.C."/>
            <person name="Wilkins M.J."/>
            <person name="Hettich R.L."/>
            <person name="Lipton M.S."/>
            <person name="Williams K.H."/>
            <person name="Long P.E."/>
            <person name="Banfield J.F."/>
        </authorList>
    </citation>
    <scope>NUCLEOTIDE SEQUENCE [LARGE SCALE GENOMIC DNA]</scope>
</reference>
<proteinExistence type="predicted"/>
<gene>
    <name evidence="1" type="ORF">ACD_71C00044G0001</name>
</gene>
<accession>K2A3R2</accession>
<name>K2A3R2_9BACT</name>
<evidence type="ECO:0000313" key="1">
    <source>
        <dbReference type="EMBL" id="EKD44684.1"/>
    </source>
</evidence>
<feature type="non-terminal residue" evidence="1">
    <location>
        <position position="1"/>
    </location>
</feature>
<organism evidence="1">
    <name type="scientific">uncultured bacterium</name>
    <name type="common">gcode 4</name>
    <dbReference type="NCBI Taxonomy" id="1234023"/>
    <lineage>
        <taxon>Bacteria</taxon>
        <taxon>environmental samples</taxon>
    </lineage>
</organism>
<comment type="caution">
    <text evidence="1">The sequence shown here is derived from an EMBL/GenBank/DDBJ whole genome shotgun (WGS) entry which is preliminary data.</text>
</comment>
<protein>
    <submittedName>
        <fullName evidence="1">Uncharacterized protein</fullName>
    </submittedName>
</protein>
<sequence length="61" mass="7133">TNEAMLPKKLAPLADKLRHDIGKQVQTYKIPYIRFKRVKNEAVTRNVQDIINELSKQYGLH</sequence>